<dbReference type="EMBL" id="PQGA01000001">
    <property type="protein sequence ID" value="POR55918.1"/>
    <property type="molecule type" value="Genomic_DNA"/>
</dbReference>
<dbReference type="GO" id="GO:0005524">
    <property type="term" value="F:ATP binding"/>
    <property type="evidence" value="ECO:0007669"/>
    <property type="project" value="UniProtKB-KW"/>
</dbReference>
<dbReference type="Pfam" id="PF14524">
    <property type="entry name" value="Wzt_C"/>
    <property type="match status" value="1"/>
</dbReference>
<comment type="caution">
    <text evidence="8">The sequence shown here is derived from an EMBL/GenBank/DDBJ whole genome shotgun (WGS) entry which is preliminary data.</text>
</comment>
<evidence type="ECO:0000256" key="3">
    <source>
        <dbReference type="ARBA" id="ARBA00022475"/>
    </source>
</evidence>
<dbReference type="InterPro" id="IPR003593">
    <property type="entry name" value="AAA+_ATPase"/>
</dbReference>
<dbReference type="RefSeq" id="WP_103701860.1">
    <property type="nucleotide sequence ID" value="NZ_PQGA01000001.1"/>
</dbReference>
<dbReference type="GO" id="GO:0016887">
    <property type="term" value="F:ATP hydrolysis activity"/>
    <property type="evidence" value="ECO:0007669"/>
    <property type="project" value="InterPro"/>
</dbReference>
<evidence type="ECO:0000256" key="6">
    <source>
        <dbReference type="ARBA" id="ARBA00022840"/>
    </source>
</evidence>
<dbReference type="InterPro" id="IPR015860">
    <property type="entry name" value="ABC_transpr_TagH-like"/>
</dbReference>
<dbReference type="AlphaFoldDB" id="A0A2S4MMA4"/>
<dbReference type="Gene3D" id="2.70.50.60">
    <property type="entry name" value="abc- transporter (atp binding component) like domain"/>
    <property type="match status" value="1"/>
</dbReference>
<evidence type="ECO:0000256" key="2">
    <source>
        <dbReference type="ARBA" id="ARBA00022448"/>
    </source>
</evidence>
<dbReference type="InterPro" id="IPR017871">
    <property type="entry name" value="ABC_transporter-like_CS"/>
</dbReference>
<evidence type="ECO:0000256" key="1">
    <source>
        <dbReference type="ARBA" id="ARBA00005417"/>
    </source>
</evidence>
<evidence type="ECO:0000259" key="7">
    <source>
        <dbReference type="PROSITE" id="PS50893"/>
    </source>
</evidence>
<dbReference type="Gene3D" id="3.40.50.300">
    <property type="entry name" value="P-loop containing nucleotide triphosphate hydrolases"/>
    <property type="match status" value="1"/>
</dbReference>
<evidence type="ECO:0000313" key="9">
    <source>
        <dbReference type="Proteomes" id="UP000237381"/>
    </source>
</evidence>
<feature type="domain" description="ABC transporter" evidence="7">
    <location>
        <begin position="24"/>
        <end position="245"/>
    </location>
</feature>
<keyword evidence="4" id="KW-0472">Membrane</keyword>
<dbReference type="InterPro" id="IPR003439">
    <property type="entry name" value="ABC_transporter-like_ATP-bd"/>
</dbReference>
<dbReference type="PROSITE" id="PS00211">
    <property type="entry name" value="ABC_TRANSPORTER_1"/>
    <property type="match status" value="1"/>
</dbReference>
<protein>
    <submittedName>
        <fullName evidence="8">Lipopolysaccharide transport system ATP-binding protein</fullName>
    </submittedName>
</protein>
<gene>
    <name evidence="8" type="ORF">B0G62_101314</name>
</gene>
<dbReference type="SMART" id="SM00382">
    <property type="entry name" value="AAA"/>
    <property type="match status" value="1"/>
</dbReference>
<accession>A0A2S4MMA4</accession>
<dbReference type="SUPFAM" id="SSF52540">
    <property type="entry name" value="P-loop containing nucleoside triphosphate hydrolases"/>
    <property type="match status" value="1"/>
</dbReference>
<dbReference type="CDD" id="cd10147">
    <property type="entry name" value="Wzt_C-like"/>
    <property type="match status" value="1"/>
</dbReference>
<keyword evidence="4" id="KW-0997">Cell inner membrane</keyword>
<dbReference type="GO" id="GO:0016020">
    <property type="term" value="C:membrane"/>
    <property type="evidence" value="ECO:0007669"/>
    <property type="project" value="InterPro"/>
</dbReference>
<dbReference type="PROSITE" id="PS50893">
    <property type="entry name" value="ABC_TRANSPORTER_2"/>
    <property type="match status" value="1"/>
</dbReference>
<keyword evidence="5" id="KW-0547">Nucleotide-binding</keyword>
<dbReference type="Pfam" id="PF00005">
    <property type="entry name" value="ABC_tran"/>
    <property type="match status" value="1"/>
</dbReference>
<dbReference type="CDD" id="cd03220">
    <property type="entry name" value="ABC_KpsT_Wzt"/>
    <property type="match status" value="1"/>
</dbReference>
<dbReference type="PANTHER" id="PTHR46743:SF2">
    <property type="entry name" value="TEICHOIC ACIDS EXPORT ATP-BINDING PROTEIN TAGH"/>
    <property type="match status" value="1"/>
</dbReference>
<dbReference type="InterPro" id="IPR050683">
    <property type="entry name" value="Bact_Polysacc_Export_ATP-bd"/>
</dbReference>
<dbReference type="PANTHER" id="PTHR46743">
    <property type="entry name" value="TEICHOIC ACIDS EXPORT ATP-BINDING PROTEIN TAGH"/>
    <property type="match status" value="1"/>
</dbReference>
<comment type="similarity">
    <text evidence="1">Belongs to the ABC transporter superfamily.</text>
</comment>
<dbReference type="InterPro" id="IPR027417">
    <property type="entry name" value="P-loop_NTPase"/>
</dbReference>
<dbReference type="InterPro" id="IPR029439">
    <property type="entry name" value="Wzt_C"/>
</dbReference>
<dbReference type="GO" id="GO:0140359">
    <property type="term" value="F:ABC-type transporter activity"/>
    <property type="evidence" value="ECO:0007669"/>
    <property type="project" value="InterPro"/>
</dbReference>
<proteinExistence type="inferred from homology"/>
<reference evidence="8 9" key="1">
    <citation type="submission" date="2018-01" db="EMBL/GenBank/DDBJ databases">
        <title>Genomic Encyclopedia of Type Strains, Phase III (KMG-III): the genomes of soil and plant-associated and newly described type strains.</title>
        <authorList>
            <person name="Whitman W."/>
        </authorList>
    </citation>
    <scope>NUCLEOTIDE SEQUENCE [LARGE SCALE GENOMIC DNA]</scope>
    <source>
        <strain evidence="8 9">JCM 18070</strain>
    </source>
</reference>
<keyword evidence="3" id="KW-1003">Cell membrane</keyword>
<sequence length="438" mass="47733">MGSITVTGLGKAYKQYFSQWSRLAEWVDPRKRPRHRLRWVLSDINFSVEPGEAVGIVGINGAGKSTLLKIITGTTQPTKGSVSIHGRVAALLELGMGFHPDFTGRQNAFMAGQLLGHSIAEIERLMPSIEAFAEIGEYIDQPVRVYSSGMQVRLAFSVATAVRPDVLIVDEALSVGDRYFSQKSFDRIQSFLDSGTTLLFVSHDSTAIKTLCDRAVLMEGGRITMMADPESVIDRYNGLLLERANKLSDKPAALAQPKTAQESTQPALQEDAGRHAGGRHVDGFREMHAQVDSGEVALTSFRVFDKDNREVVAVNSGEEITIRYSIKALKDLDDLYMGFSIRNNLAVSIFNTNTHALHRDPVALNQGESCEVVFRMKLPLQAGQYGLCMGIASGALGPAGFSRYLINVVNAEVIEVMGNGVDRFGGIVNLAPICELAP</sequence>
<keyword evidence="2" id="KW-0813">Transport</keyword>
<keyword evidence="6 8" id="KW-0067">ATP-binding</keyword>
<evidence type="ECO:0000256" key="5">
    <source>
        <dbReference type="ARBA" id="ARBA00022741"/>
    </source>
</evidence>
<name>A0A2S4MMA4_9BURK</name>
<evidence type="ECO:0000313" key="8">
    <source>
        <dbReference type="EMBL" id="POR55918.1"/>
    </source>
</evidence>
<evidence type="ECO:0000256" key="4">
    <source>
        <dbReference type="ARBA" id="ARBA00022519"/>
    </source>
</evidence>
<dbReference type="Proteomes" id="UP000237381">
    <property type="component" value="Unassembled WGS sequence"/>
</dbReference>
<dbReference type="OrthoDB" id="9778870at2"/>
<keyword evidence="9" id="KW-1185">Reference proteome</keyword>
<organism evidence="8 9">
    <name type="scientific">Paraburkholderia eburnea</name>
    <dbReference type="NCBI Taxonomy" id="1189126"/>
    <lineage>
        <taxon>Bacteria</taxon>
        <taxon>Pseudomonadati</taxon>
        <taxon>Pseudomonadota</taxon>
        <taxon>Betaproteobacteria</taxon>
        <taxon>Burkholderiales</taxon>
        <taxon>Burkholderiaceae</taxon>
        <taxon>Paraburkholderia</taxon>
    </lineage>
</organism>